<protein>
    <submittedName>
        <fullName evidence="2">Uncharacterized protein</fullName>
    </submittedName>
</protein>
<feature type="chain" id="PRO_5041934759" evidence="1">
    <location>
        <begin position="23"/>
        <end position="241"/>
    </location>
</feature>
<comment type="caution">
    <text evidence="2">The sequence shown here is derived from an EMBL/GenBank/DDBJ whole genome shotgun (WGS) entry which is preliminary data.</text>
</comment>
<name>A0AAD9Y6S8_COLKA</name>
<gene>
    <name evidence="2" type="ORF">CKAH01_07214</name>
</gene>
<dbReference type="Proteomes" id="UP001281614">
    <property type="component" value="Unassembled WGS sequence"/>
</dbReference>
<evidence type="ECO:0000313" key="3">
    <source>
        <dbReference type="Proteomes" id="UP001281614"/>
    </source>
</evidence>
<sequence>MVPILSIGRLFVAAAVANSVLALDVSENTELEARDDSQAGMIWTGSVFPGQEPITLHGDLDELYSQIFAINPNYVPEDIVVTEARLEMNRVEAAALSASDIGLSDSKRDVKRPTLQTRAPQMSCHSQMALGLRARGLGDAIRLKNMGGVCGAPRRDCRRMTCTEDTAAYICSRMRTSLVIFMRGPSPILTVSGVATDTAGRTGMNGRPTTPILEAMGTAAVRSAATPSATLQHDKLLALHL</sequence>
<keyword evidence="3" id="KW-1185">Reference proteome</keyword>
<reference evidence="2" key="1">
    <citation type="submission" date="2023-02" db="EMBL/GenBank/DDBJ databases">
        <title>Colletotrichum kahawae CIFC_Que2 genome sequencing and assembly.</title>
        <authorList>
            <person name="Baroncelli R."/>
        </authorList>
    </citation>
    <scope>NUCLEOTIDE SEQUENCE</scope>
    <source>
        <strain evidence="2">CIFC_Que2</strain>
    </source>
</reference>
<keyword evidence="1" id="KW-0732">Signal</keyword>
<accession>A0AAD9Y6S8</accession>
<evidence type="ECO:0000313" key="2">
    <source>
        <dbReference type="EMBL" id="KAK2740045.1"/>
    </source>
</evidence>
<dbReference type="AlphaFoldDB" id="A0AAD9Y6S8"/>
<proteinExistence type="predicted"/>
<evidence type="ECO:0000256" key="1">
    <source>
        <dbReference type="SAM" id="SignalP"/>
    </source>
</evidence>
<feature type="signal peptide" evidence="1">
    <location>
        <begin position="1"/>
        <end position="22"/>
    </location>
</feature>
<organism evidence="2 3">
    <name type="scientific">Colletotrichum kahawae</name>
    <name type="common">Coffee berry disease fungus</name>
    <dbReference type="NCBI Taxonomy" id="34407"/>
    <lineage>
        <taxon>Eukaryota</taxon>
        <taxon>Fungi</taxon>
        <taxon>Dikarya</taxon>
        <taxon>Ascomycota</taxon>
        <taxon>Pezizomycotina</taxon>
        <taxon>Sordariomycetes</taxon>
        <taxon>Hypocreomycetidae</taxon>
        <taxon>Glomerellales</taxon>
        <taxon>Glomerellaceae</taxon>
        <taxon>Colletotrichum</taxon>
        <taxon>Colletotrichum gloeosporioides species complex</taxon>
    </lineage>
</organism>
<dbReference type="EMBL" id="VYYT01000356">
    <property type="protein sequence ID" value="KAK2740045.1"/>
    <property type="molecule type" value="Genomic_DNA"/>
</dbReference>